<keyword evidence="1" id="KW-0812">Transmembrane</keyword>
<reference evidence="2 3" key="1">
    <citation type="submission" date="2018-03" db="EMBL/GenBank/DDBJ databases">
        <title>Alkalicoccus saliphilus sp. nov., isolated from a mineral pool.</title>
        <authorList>
            <person name="Zhao B."/>
        </authorList>
    </citation>
    <scope>NUCLEOTIDE SEQUENCE [LARGE SCALE GENOMIC DNA]</scope>
    <source>
        <strain evidence="2 3">6AG</strain>
    </source>
</reference>
<dbReference type="EMBL" id="PZJJ01000017">
    <property type="protein sequence ID" value="PTL38525.1"/>
    <property type="molecule type" value="Genomic_DNA"/>
</dbReference>
<dbReference type="AlphaFoldDB" id="A0A2T4U588"/>
<evidence type="ECO:0000313" key="2">
    <source>
        <dbReference type="EMBL" id="PTL38525.1"/>
    </source>
</evidence>
<evidence type="ECO:0000313" key="3">
    <source>
        <dbReference type="Proteomes" id="UP000240509"/>
    </source>
</evidence>
<dbReference type="Proteomes" id="UP000240509">
    <property type="component" value="Unassembled WGS sequence"/>
</dbReference>
<proteinExistence type="predicted"/>
<evidence type="ECO:0000256" key="1">
    <source>
        <dbReference type="SAM" id="Phobius"/>
    </source>
</evidence>
<keyword evidence="1" id="KW-1133">Transmembrane helix</keyword>
<accession>A0A2T4U588</accession>
<feature type="transmembrane region" description="Helical" evidence="1">
    <location>
        <begin position="27"/>
        <end position="44"/>
    </location>
</feature>
<keyword evidence="1" id="KW-0472">Membrane</keyword>
<name>A0A2T4U588_9BACI</name>
<comment type="caution">
    <text evidence="2">The sequence shown here is derived from an EMBL/GenBank/DDBJ whole genome shotgun (WGS) entry which is preliminary data.</text>
</comment>
<keyword evidence="3" id="KW-1185">Reference proteome</keyword>
<gene>
    <name evidence="2" type="ORF">C6Y45_10800</name>
</gene>
<dbReference type="RefSeq" id="WP_107585230.1">
    <property type="nucleotide sequence ID" value="NZ_PZJJ01000017.1"/>
</dbReference>
<feature type="transmembrane region" description="Helical" evidence="1">
    <location>
        <begin position="56"/>
        <end position="74"/>
    </location>
</feature>
<organism evidence="2 3">
    <name type="scientific">Alkalicoccus saliphilus</name>
    <dbReference type="NCBI Taxonomy" id="200989"/>
    <lineage>
        <taxon>Bacteria</taxon>
        <taxon>Bacillati</taxon>
        <taxon>Bacillota</taxon>
        <taxon>Bacilli</taxon>
        <taxon>Bacillales</taxon>
        <taxon>Bacillaceae</taxon>
        <taxon>Alkalicoccus</taxon>
    </lineage>
</organism>
<sequence length="75" mass="8462">MRIKTIVSAAVGIFLILFIIMDVPFSVGHFVLAGLFALLAFMPEEEIGKHVRRVRWVYGLFAAFWLTLGLLNVLI</sequence>
<protein>
    <submittedName>
        <fullName evidence="2">Uncharacterized protein</fullName>
    </submittedName>
</protein>